<feature type="region of interest" description="Disordered" evidence="1">
    <location>
        <begin position="250"/>
        <end position="269"/>
    </location>
</feature>
<feature type="region of interest" description="Disordered" evidence="1">
    <location>
        <begin position="142"/>
        <end position="172"/>
    </location>
</feature>
<evidence type="ECO:0000313" key="4">
    <source>
        <dbReference type="EMBL" id="KAG9476337.1"/>
    </source>
</evidence>
<dbReference type="GO" id="GO:0019005">
    <property type="term" value="C:SCF ubiquitin ligase complex"/>
    <property type="evidence" value="ECO:0007669"/>
    <property type="project" value="TreeGrafter"/>
</dbReference>
<sequence>METSAGIVTIGELFLALYEMGFDESQVQAALRAGCFKVQDAAEWILQGGQPRGMLLTQQPTEPGSAAVSAFNPPLEREGGGVSQESSSSGSPSSPELQPVPSSRGLQQREYEERHSVSLAREVMEEKRIKKKDRDLVLRRIAEDRQMQHDKEKMGPTSAASKRPESKEHPNVHPTVHNQCALMVRLPSGQSVRLGLPGDSRLQSVYDHVLGLQPSLAPCTLLQTFPTRHFTEQDLPRSLQDLGLTPSATLCVQPQNQPKPTAEPPEPSQDPLMCDAAELMMQGERLMPILRSPAQAVSHNVQMVTESAVQHSWGRGHRLAHQEENVAEEEGAVGAAGVQDASPNHLNAGSHQWPMNGVRLQSSHQNNDDGSSPRPPHVMARAAAEMRQESAERPQLPRFSRTSAIPTLRNLTLRRALPVITAPSMQYPGSLSGLTPDLAEMIIDYMIKERVLRPKSLELFAGCPIRRITLNCYPYCTNELVRQLRGFPGLRRLSLSSSSLITDQGLCVMQQLQKLQHLNLGACRNLTESCLFHLRGLKHLSYLVLDQTKVSDRGMCDFLMNTNCSLTHLSVNQTAITECTLSMLVQCSPELRVLSVKHTQVSDISSLCGLKQLTTLHLDSTHVTEESLQTVSSLPALSTLTLSGVQSLSSSRVLELLAGLPLTRLLLPGKHTLSDEGLSHLSHLCSLSELDLTDHTQITDRGVQHISQLLRLRVLSLCNTSVSDSGLLHLRGLKLLEELSLDRTKVTSRGVSQCIPHLPHLQVLGLSDTGVGDNVLKLGVQKCKNLLKVNLSRTRVTNKGLRFLRCTEIVQLSLDGSGVTLQGVSDLMTACPTLTSVRANNLRLIPTEQVSEEEDGS</sequence>
<feature type="compositionally biased region" description="Polar residues" evidence="1">
    <location>
        <begin position="359"/>
        <end position="370"/>
    </location>
</feature>
<dbReference type="OrthoDB" id="10254930at2759"/>
<dbReference type="PROSITE" id="PS50033">
    <property type="entry name" value="UBX"/>
    <property type="match status" value="1"/>
</dbReference>
<gene>
    <name evidence="4" type="ORF">GDO78_003081</name>
</gene>
<feature type="compositionally biased region" description="Polar residues" evidence="1">
    <location>
        <begin position="250"/>
        <end position="259"/>
    </location>
</feature>
<reference evidence="4" key="1">
    <citation type="thesis" date="2020" institute="ProQuest LLC" country="789 East Eisenhower Parkway, Ann Arbor, MI, USA">
        <title>Comparative Genomics and Chromosome Evolution.</title>
        <authorList>
            <person name="Mudd A.B."/>
        </authorList>
    </citation>
    <scope>NUCLEOTIDE SEQUENCE</scope>
    <source>
        <strain evidence="4">HN-11 Male</strain>
        <tissue evidence="4">Kidney and liver</tissue>
    </source>
</reference>
<dbReference type="InterPro" id="IPR001611">
    <property type="entry name" value="Leu-rich_rpt"/>
</dbReference>
<feature type="region of interest" description="Disordered" evidence="1">
    <location>
        <begin position="59"/>
        <end position="117"/>
    </location>
</feature>
<dbReference type="InterPro" id="IPR015940">
    <property type="entry name" value="UBA"/>
</dbReference>
<dbReference type="SUPFAM" id="SSF46934">
    <property type="entry name" value="UBA-like"/>
    <property type="match status" value="1"/>
</dbReference>
<dbReference type="InterPro" id="IPR001012">
    <property type="entry name" value="UBX_dom"/>
</dbReference>
<dbReference type="Pfam" id="PF00789">
    <property type="entry name" value="UBX"/>
    <property type="match status" value="1"/>
</dbReference>
<feature type="compositionally biased region" description="Basic and acidic residues" evidence="1">
    <location>
        <begin position="142"/>
        <end position="154"/>
    </location>
</feature>
<protein>
    <recommendedName>
        <fullName evidence="6">UBX domain-containing protein</fullName>
    </recommendedName>
</protein>
<dbReference type="SUPFAM" id="SSF52058">
    <property type="entry name" value="L domain-like"/>
    <property type="match status" value="1"/>
</dbReference>
<dbReference type="Pfam" id="PF13516">
    <property type="entry name" value="LRR_6"/>
    <property type="match status" value="1"/>
</dbReference>
<feature type="compositionally biased region" description="Polar residues" evidence="1">
    <location>
        <begin position="341"/>
        <end position="350"/>
    </location>
</feature>
<dbReference type="InterPro" id="IPR009060">
    <property type="entry name" value="UBA-like_sf"/>
</dbReference>
<feature type="compositionally biased region" description="Basic and acidic residues" evidence="1">
    <location>
        <begin position="162"/>
        <end position="171"/>
    </location>
</feature>
<dbReference type="EMBL" id="WNTK01000011">
    <property type="protein sequence ID" value="KAG9476338.1"/>
    <property type="molecule type" value="Genomic_DNA"/>
</dbReference>
<evidence type="ECO:0000259" key="3">
    <source>
        <dbReference type="PROSITE" id="PS50033"/>
    </source>
</evidence>
<feature type="domain" description="UBA" evidence="2">
    <location>
        <begin position="17"/>
        <end position="48"/>
    </location>
</feature>
<feature type="compositionally biased region" description="Low complexity" evidence="1">
    <location>
        <begin position="83"/>
        <end position="96"/>
    </location>
</feature>
<dbReference type="PANTHER" id="PTHR13318">
    <property type="entry name" value="PARTNER OF PAIRED, ISOFORM B-RELATED"/>
    <property type="match status" value="1"/>
</dbReference>
<evidence type="ECO:0000313" key="5">
    <source>
        <dbReference type="Proteomes" id="UP000770717"/>
    </source>
</evidence>
<feature type="region of interest" description="Disordered" evidence="1">
    <location>
        <begin position="339"/>
        <end position="396"/>
    </location>
</feature>
<dbReference type="AlphaFoldDB" id="A0A8J6EV99"/>
<dbReference type="SMART" id="SM00367">
    <property type="entry name" value="LRR_CC"/>
    <property type="match status" value="5"/>
</dbReference>
<keyword evidence="5" id="KW-1185">Reference proteome</keyword>
<dbReference type="Gene3D" id="3.10.20.90">
    <property type="entry name" value="Phosphatidylinositol 3-kinase Catalytic Subunit, Chain A, domain 1"/>
    <property type="match status" value="1"/>
</dbReference>
<dbReference type="InterPro" id="IPR006553">
    <property type="entry name" value="Leu-rich_rpt_Cys-con_subtyp"/>
</dbReference>
<dbReference type="Gene3D" id="3.80.10.10">
    <property type="entry name" value="Ribonuclease Inhibitor"/>
    <property type="match status" value="3"/>
</dbReference>
<dbReference type="Proteomes" id="UP000770717">
    <property type="component" value="Unassembled WGS sequence"/>
</dbReference>
<dbReference type="Gene3D" id="1.10.8.10">
    <property type="entry name" value="DNA helicase RuvA subunit, C-terminal domain"/>
    <property type="match status" value="1"/>
</dbReference>
<dbReference type="GO" id="GO:0031146">
    <property type="term" value="P:SCF-dependent proteasomal ubiquitin-dependent protein catabolic process"/>
    <property type="evidence" value="ECO:0007669"/>
    <property type="project" value="TreeGrafter"/>
</dbReference>
<dbReference type="InterPro" id="IPR029071">
    <property type="entry name" value="Ubiquitin-like_domsf"/>
</dbReference>
<feature type="domain" description="UBX" evidence="3">
    <location>
        <begin position="175"/>
        <end position="252"/>
    </location>
</feature>
<comment type="caution">
    <text evidence="4">The sequence shown here is derived from an EMBL/GenBank/DDBJ whole genome shotgun (WGS) entry which is preliminary data.</text>
</comment>
<name>A0A8J6EV99_ELECQ</name>
<proteinExistence type="predicted"/>
<accession>A0A8J6EV99</accession>
<feature type="compositionally biased region" description="Basic and acidic residues" evidence="1">
    <location>
        <begin position="107"/>
        <end position="117"/>
    </location>
</feature>
<dbReference type="SUPFAM" id="SSF54236">
    <property type="entry name" value="Ubiquitin-like"/>
    <property type="match status" value="1"/>
</dbReference>
<evidence type="ECO:0008006" key="6">
    <source>
        <dbReference type="Google" id="ProtNLM"/>
    </source>
</evidence>
<dbReference type="PROSITE" id="PS50030">
    <property type="entry name" value="UBA"/>
    <property type="match status" value="1"/>
</dbReference>
<organism evidence="4 5">
    <name type="scientific">Eleutherodactylus coqui</name>
    <name type="common">Puerto Rican coqui</name>
    <dbReference type="NCBI Taxonomy" id="57060"/>
    <lineage>
        <taxon>Eukaryota</taxon>
        <taxon>Metazoa</taxon>
        <taxon>Chordata</taxon>
        <taxon>Craniata</taxon>
        <taxon>Vertebrata</taxon>
        <taxon>Euteleostomi</taxon>
        <taxon>Amphibia</taxon>
        <taxon>Batrachia</taxon>
        <taxon>Anura</taxon>
        <taxon>Neobatrachia</taxon>
        <taxon>Hyloidea</taxon>
        <taxon>Eleutherodactylidae</taxon>
        <taxon>Eleutherodactylinae</taxon>
        <taxon>Eleutherodactylus</taxon>
        <taxon>Eleutherodactylus</taxon>
    </lineage>
</organism>
<dbReference type="EMBL" id="WNTK01000011">
    <property type="protein sequence ID" value="KAG9476337.1"/>
    <property type="molecule type" value="Genomic_DNA"/>
</dbReference>
<dbReference type="SMART" id="SM00166">
    <property type="entry name" value="UBX"/>
    <property type="match status" value="1"/>
</dbReference>
<evidence type="ECO:0000256" key="1">
    <source>
        <dbReference type="SAM" id="MobiDB-lite"/>
    </source>
</evidence>
<dbReference type="InterPro" id="IPR032675">
    <property type="entry name" value="LRR_dom_sf"/>
</dbReference>
<evidence type="ECO:0000259" key="2">
    <source>
        <dbReference type="PROSITE" id="PS50030"/>
    </source>
</evidence>